<dbReference type="SUPFAM" id="SSF53850">
    <property type="entry name" value="Periplasmic binding protein-like II"/>
    <property type="match status" value="1"/>
</dbReference>
<feature type="domain" description="Solute-binding protein family 3/N-terminal" evidence="6">
    <location>
        <begin position="30"/>
        <end position="254"/>
    </location>
</feature>
<evidence type="ECO:0000259" key="7">
    <source>
        <dbReference type="SMART" id="SM00079"/>
    </source>
</evidence>
<keyword evidence="9" id="KW-1185">Reference proteome</keyword>
<feature type="chain" id="PRO_5018741758" evidence="5">
    <location>
        <begin position="20"/>
        <end position="261"/>
    </location>
</feature>
<dbReference type="InterPro" id="IPR018313">
    <property type="entry name" value="SBP_3_CS"/>
</dbReference>
<dbReference type="EMBL" id="CP029822">
    <property type="protein sequence ID" value="AZS52239.1"/>
    <property type="molecule type" value="Genomic_DNA"/>
</dbReference>
<evidence type="ECO:0000256" key="3">
    <source>
        <dbReference type="ARBA" id="ARBA00022729"/>
    </source>
</evidence>
<dbReference type="InterPro" id="IPR001638">
    <property type="entry name" value="Solute-binding_3/MltF_N"/>
</dbReference>
<feature type="domain" description="Ionotropic glutamate receptor C-terminal" evidence="7">
    <location>
        <begin position="30"/>
        <end position="253"/>
    </location>
</feature>
<proteinExistence type="inferred from homology"/>
<evidence type="ECO:0000256" key="5">
    <source>
        <dbReference type="SAM" id="SignalP"/>
    </source>
</evidence>
<dbReference type="SMART" id="SM00079">
    <property type="entry name" value="PBPe"/>
    <property type="match status" value="1"/>
</dbReference>
<dbReference type="Gene3D" id="3.40.190.10">
    <property type="entry name" value="Periplasmic binding protein-like II"/>
    <property type="match status" value="2"/>
</dbReference>
<accession>A0A3Q9JN29</accession>
<sequence>MKKFILGICLLCSFNFVWAGMIDDVVQRGTLRVGLDPTYMPFEMTNKQGDIVGFEVDLVRAMAKSLGVKLEIVSIAQDGVIPGLLTNKFDMIASGLSLTQERNLKVNFPDPFIMTGQTILIRKGLEGTIKSYKDLNDPKYKVTSRLGTTGEFAAKRRISKAQYFGYNTEAEAVLEVVNGKADAFVFDAAFNVVAVQKLGNGKLVFLDESFTYEPLAFAIRKGDYDSINWINNFLAQVKNDGTYDRLYNKWFKRTDWLKGME</sequence>
<dbReference type="CDD" id="cd13629">
    <property type="entry name" value="PBP2_Dsm1740"/>
    <property type="match status" value="1"/>
</dbReference>
<name>A0A3Q9JN29_9GAMM</name>
<dbReference type="RefSeq" id="WP_127164019.1">
    <property type="nucleotide sequence ID" value="NZ_CP029822.1"/>
</dbReference>
<comment type="similarity">
    <text evidence="2 4">Belongs to the bacterial solute-binding protein 3 family.</text>
</comment>
<evidence type="ECO:0000256" key="2">
    <source>
        <dbReference type="ARBA" id="ARBA00010333"/>
    </source>
</evidence>
<evidence type="ECO:0000313" key="8">
    <source>
        <dbReference type="EMBL" id="AZS52239.1"/>
    </source>
</evidence>
<reference evidence="9" key="1">
    <citation type="submission" date="2018-06" db="EMBL/GenBank/DDBJ databases">
        <title>Complete genome of Pseudomonas insecticola strain QZS01.</title>
        <authorList>
            <person name="Wang J."/>
            <person name="Su Q."/>
        </authorList>
    </citation>
    <scope>NUCLEOTIDE SEQUENCE [LARGE SCALE GENOMIC DNA]</scope>
    <source>
        <strain evidence="9">QZS01</strain>
    </source>
</reference>
<dbReference type="PANTHER" id="PTHR35936">
    <property type="entry name" value="MEMBRANE-BOUND LYTIC MUREIN TRANSGLYCOSYLASE F"/>
    <property type="match status" value="1"/>
</dbReference>
<dbReference type="InterPro" id="IPR001320">
    <property type="entry name" value="Iontro_rcpt_C"/>
</dbReference>
<dbReference type="SMART" id="SM00062">
    <property type="entry name" value="PBPb"/>
    <property type="match status" value="1"/>
</dbReference>
<evidence type="ECO:0000313" key="9">
    <source>
        <dbReference type="Proteomes" id="UP000273143"/>
    </source>
</evidence>
<evidence type="ECO:0000256" key="1">
    <source>
        <dbReference type="ARBA" id="ARBA00004196"/>
    </source>
</evidence>
<organism evidence="8 9">
    <name type="scientific">Entomomonas moraniae</name>
    <dbReference type="NCBI Taxonomy" id="2213226"/>
    <lineage>
        <taxon>Bacteria</taxon>
        <taxon>Pseudomonadati</taxon>
        <taxon>Pseudomonadota</taxon>
        <taxon>Gammaproteobacteria</taxon>
        <taxon>Pseudomonadales</taxon>
        <taxon>Pseudomonadaceae</taxon>
        <taxon>Entomomonas</taxon>
    </lineage>
</organism>
<dbReference type="Proteomes" id="UP000273143">
    <property type="component" value="Chromosome"/>
</dbReference>
<dbReference type="KEGG" id="emo:DM558_10910"/>
<dbReference type="GO" id="GO:0015276">
    <property type="term" value="F:ligand-gated monoatomic ion channel activity"/>
    <property type="evidence" value="ECO:0007669"/>
    <property type="project" value="InterPro"/>
</dbReference>
<evidence type="ECO:0000259" key="6">
    <source>
        <dbReference type="SMART" id="SM00062"/>
    </source>
</evidence>
<dbReference type="Pfam" id="PF00497">
    <property type="entry name" value="SBP_bac_3"/>
    <property type="match status" value="1"/>
</dbReference>
<dbReference type="GO" id="GO:0030313">
    <property type="term" value="C:cell envelope"/>
    <property type="evidence" value="ECO:0007669"/>
    <property type="project" value="UniProtKB-SubCell"/>
</dbReference>
<dbReference type="PROSITE" id="PS01039">
    <property type="entry name" value="SBP_BACTERIAL_3"/>
    <property type="match status" value="1"/>
</dbReference>
<dbReference type="AlphaFoldDB" id="A0A3Q9JN29"/>
<evidence type="ECO:0000256" key="4">
    <source>
        <dbReference type="RuleBase" id="RU003744"/>
    </source>
</evidence>
<comment type="subcellular location">
    <subcellularLocation>
        <location evidence="1">Cell envelope</location>
    </subcellularLocation>
</comment>
<feature type="signal peptide" evidence="5">
    <location>
        <begin position="1"/>
        <end position="19"/>
    </location>
</feature>
<dbReference type="PANTHER" id="PTHR35936:SF38">
    <property type="entry name" value="GLUTAMINE-BINDING PERIPLASMIC PROTEIN"/>
    <property type="match status" value="1"/>
</dbReference>
<keyword evidence="3 5" id="KW-0732">Signal</keyword>
<protein>
    <submittedName>
        <fullName evidence="8">Amino acid ABC transporter substrate-binding protein</fullName>
    </submittedName>
</protein>
<dbReference type="GO" id="GO:0016020">
    <property type="term" value="C:membrane"/>
    <property type="evidence" value="ECO:0007669"/>
    <property type="project" value="InterPro"/>
</dbReference>
<gene>
    <name evidence="8" type="ORF">DM558_10910</name>
</gene>